<dbReference type="CDD" id="cd09218">
    <property type="entry name" value="TLP-PA"/>
    <property type="match status" value="1"/>
</dbReference>
<keyword evidence="1" id="KW-1133">Transmembrane helix</keyword>
<dbReference type="InterPro" id="IPR037176">
    <property type="entry name" value="Osmotin/thaumatin-like_sf"/>
</dbReference>
<dbReference type="SUPFAM" id="SSF49870">
    <property type="entry name" value="Osmotin, thaumatin-like protein"/>
    <property type="match status" value="1"/>
</dbReference>
<evidence type="ECO:0000256" key="2">
    <source>
        <dbReference type="SAM" id="SignalP"/>
    </source>
</evidence>
<dbReference type="PROSITE" id="PS51367">
    <property type="entry name" value="THAUMATIN_2"/>
    <property type="match status" value="1"/>
</dbReference>
<dbReference type="Proteomes" id="UP001165190">
    <property type="component" value="Unassembled WGS sequence"/>
</dbReference>
<gene>
    <name evidence="3" type="ORF">HRI_000101600</name>
</gene>
<protein>
    <recommendedName>
        <fullName evidence="5">Thaumatin-like protein</fullName>
    </recommendedName>
</protein>
<keyword evidence="1" id="KW-0812">Transmembrane</keyword>
<keyword evidence="4" id="KW-1185">Reference proteome</keyword>
<evidence type="ECO:0008006" key="5">
    <source>
        <dbReference type="Google" id="ProtNLM"/>
    </source>
</evidence>
<feature type="transmembrane region" description="Helical" evidence="1">
    <location>
        <begin position="285"/>
        <end position="307"/>
    </location>
</feature>
<dbReference type="FunFam" id="2.60.110.10:FF:000001">
    <property type="entry name" value="THAUMATIN-LIKE PROTEIN 1"/>
    <property type="match status" value="1"/>
</dbReference>
<dbReference type="OrthoDB" id="430315at2759"/>
<keyword evidence="1" id="KW-0472">Membrane</keyword>
<dbReference type="Gene3D" id="2.60.110.10">
    <property type="entry name" value="Thaumatin"/>
    <property type="match status" value="1"/>
</dbReference>
<dbReference type="EMBL" id="BSYR01000003">
    <property type="protein sequence ID" value="GMI64323.1"/>
    <property type="molecule type" value="Genomic_DNA"/>
</dbReference>
<reference evidence="3" key="1">
    <citation type="submission" date="2023-05" db="EMBL/GenBank/DDBJ databases">
        <title>Genome and transcriptome analyses reveal genes involved in the formation of fine ridges on petal epidermal cells in Hibiscus trionum.</title>
        <authorList>
            <person name="Koshimizu S."/>
            <person name="Masuda S."/>
            <person name="Ishii T."/>
            <person name="Shirasu K."/>
            <person name="Hoshino A."/>
            <person name="Arita M."/>
        </authorList>
    </citation>
    <scope>NUCLEOTIDE SEQUENCE</scope>
    <source>
        <strain evidence="3">Hamamatsu line</strain>
    </source>
</reference>
<dbReference type="AlphaFoldDB" id="A0A9W7LGP7"/>
<dbReference type="PANTHER" id="PTHR31048">
    <property type="entry name" value="OS03G0233200 PROTEIN"/>
    <property type="match status" value="1"/>
</dbReference>
<feature type="signal peptide" evidence="2">
    <location>
        <begin position="1"/>
        <end position="28"/>
    </location>
</feature>
<dbReference type="InterPro" id="IPR017949">
    <property type="entry name" value="Thaumatin_CS"/>
</dbReference>
<keyword evidence="2" id="KW-0732">Signal</keyword>
<evidence type="ECO:0000313" key="3">
    <source>
        <dbReference type="EMBL" id="GMI64323.1"/>
    </source>
</evidence>
<dbReference type="PRINTS" id="PR00347">
    <property type="entry name" value="THAUMATIN"/>
</dbReference>
<dbReference type="Pfam" id="PF00314">
    <property type="entry name" value="Thaumatin"/>
    <property type="match status" value="1"/>
</dbReference>
<accession>A0A9W7LGP7</accession>
<evidence type="ECO:0000313" key="4">
    <source>
        <dbReference type="Proteomes" id="UP001165190"/>
    </source>
</evidence>
<dbReference type="PROSITE" id="PS00316">
    <property type="entry name" value="THAUMATIN_1"/>
    <property type="match status" value="1"/>
</dbReference>
<dbReference type="SMART" id="SM00205">
    <property type="entry name" value="THN"/>
    <property type="match status" value="1"/>
</dbReference>
<sequence length="308" mass="33136">MFIMSAHCPIFPCIFLVCLAFFCHTSNGYTFTVTNNCPYTIWPGTLAGSGTPQLVSTGFQLDAGESVRIPSVPAGWSGRIWGRTGCSFDATGVGSCQTGDCGGKLQCDGIGATPPASLFEITFGVGNQQDFYDVSIVDGYNLPLVAAPRGVYGACNATGCAYDLNMGCPKELQVVGGEGRVVGCKSACEAFREDQYCCSGEFANPTTCRPSFYSSVFKRACPRAYSYAYDDATSTFTCKALDYLIIFCPNSQSQRENRREGGFTPPFNDDGTQGKVQIVSSSNTLLFPLPILILFLVANMFFSTYAIF</sequence>
<feature type="chain" id="PRO_5040965698" description="Thaumatin-like protein" evidence="2">
    <location>
        <begin position="29"/>
        <end position="308"/>
    </location>
</feature>
<name>A0A9W7LGP7_HIBTR</name>
<comment type="caution">
    <text evidence="3">The sequence shown here is derived from an EMBL/GenBank/DDBJ whole genome shotgun (WGS) entry which is preliminary data.</text>
</comment>
<organism evidence="3 4">
    <name type="scientific">Hibiscus trionum</name>
    <name type="common">Flower of an hour</name>
    <dbReference type="NCBI Taxonomy" id="183268"/>
    <lineage>
        <taxon>Eukaryota</taxon>
        <taxon>Viridiplantae</taxon>
        <taxon>Streptophyta</taxon>
        <taxon>Embryophyta</taxon>
        <taxon>Tracheophyta</taxon>
        <taxon>Spermatophyta</taxon>
        <taxon>Magnoliopsida</taxon>
        <taxon>eudicotyledons</taxon>
        <taxon>Gunneridae</taxon>
        <taxon>Pentapetalae</taxon>
        <taxon>rosids</taxon>
        <taxon>malvids</taxon>
        <taxon>Malvales</taxon>
        <taxon>Malvaceae</taxon>
        <taxon>Malvoideae</taxon>
        <taxon>Hibiscus</taxon>
    </lineage>
</organism>
<dbReference type="InterPro" id="IPR001938">
    <property type="entry name" value="Thaumatin"/>
</dbReference>
<evidence type="ECO:0000256" key="1">
    <source>
        <dbReference type="SAM" id="Phobius"/>
    </source>
</evidence>
<proteinExistence type="predicted"/>